<comment type="caution">
    <text evidence="11">The sequence shown here is derived from an EMBL/GenBank/DDBJ whole genome shotgun (WGS) entry which is preliminary data.</text>
</comment>
<organism evidence="11 12">
    <name type="scientific">Candidatus Thiothrix phosphatis</name>
    <dbReference type="NCBI Taxonomy" id="3112415"/>
    <lineage>
        <taxon>Bacteria</taxon>
        <taxon>Pseudomonadati</taxon>
        <taxon>Pseudomonadota</taxon>
        <taxon>Gammaproteobacteria</taxon>
        <taxon>Thiotrichales</taxon>
        <taxon>Thiotrichaceae</taxon>
        <taxon>Thiothrix</taxon>
    </lineage>
</organism>
<dbReference type="SUPFAM" id="SSF50182">
    <property type="entry name" value="Sm-like ribonucleoproteins"/>
    <property type="match status" value="1"/>
</dbReference>
<evidence type="ECO:0000256" key="1">
    <source>
        <dbReference type="ARBA" id="ARBA00004651"/>
    </source>
</evidence>
<comment type="subcellular location">
    <subcellularLocation>
        <location evidence="1">Cell membrane</location>
        <topology evidence="1">Multi-pass membrane protein</topology>
    </subcellularLocation>
</comment>
<dbReference type="EMBL" id="JAYMYJ010000125">
    <property type="protein sequence ID" value="MEB4592221.1"/>
    <property type="molecule type" value="Genomic_DNA"/>
</dbReference>
<evidence type="ECO:0000313" key="11">
    <source>
        <dbReference type="EMBL" id="MEB4592221.1"/>
    </source>
</evidence>
<accession>A0ABU6D063</accession>
<evidence type="ECO:0000256" key="6">
    <source>
        <dbReference type="ARBA" id="ARBA00023136"/>
    </source>
</evidence>
<feature type="transmembrane region" description="Helical" evidence="7">
    <location>
        <begin position="439"/>
        <end position="460"/>
    </location>
</feature>
<dbReference type="InterPro" id="IPR011014">
    <property type="entry name" value="MscS_channel_TM-2"/>
</dbReference>
<feature type="domain" description="Mechanosensitive ion channel MscS" evidence="9">
    <location>
        <begin position="522"/>
        <end position="589"/>
    </location>
</feature>
<dbReference type="PANTHER" id="PTHR30347">
    <property type="entry name" value="POTASSIUM CHANNEL RELATED"/>
    <property type="match status" value="1"/>
</dbReference>
<evidence type="ECO:0000259" key="10">
    <source>
        <dbReference type="Pfam" id="PF21082"/>
    </source>
</evidence>
<evidence type="ECO:0000259" key="9">
    <source>
        <dbReference type="Pfam" id="PF00924"/>
    </source>
</evidence>
<keyword evidence="12" id="KW-1185">Reference proteome</keyword>
<evidence type="ECO:0000256" key="4">
    <source>
        <dbReference type="ARBA" id="ARBA00022692"/>
    </source>
</evidence>
<keyword evidence="5 7" id="KW-1133">Transmembrane helix</keyword>
<evidence type="ECO:0000256" key="5">
    <source>
        <dbReference type="ARBA" id="ARBA00022989"/>
    </source>
</evidence>
<dbReference type="Proteomes" id="UP001308005">
    <property type="component" value="Unassembled WGS sequence"/>
</dbReference>
<dbReference type="Pfam" id="PF00924">
    <property type="entry name" value="MS_channel_2nd"/>
    <property type="match status" value="1"/>
</dbReference>
<keyword evidence="3" id="KW-1003">Cell membrane</keyword>
<sequence length="710" mass="78800">MFRRFFSLLLGLLLAMNGWGEEALSVNASSSPPDLQHLSTDWWQYIGQAGDQQEQRLRDLLKQVERLRGIDVEMRRSELQQAAETYLAGLQKKNPPELSAAPLAVHGQYNLEELFSLDDQLQALKSDLLAKQSQLSELDRKISGLDSGLQQTKLRYINLPDNDPARIGVALEWVTQQLRLASFRNEQALRQETLESLKQEAAALQGGLNDASGHLQPAAQEVVAGAVQQLAAVRQQEGSLQSQLDALELESLAATDITPQGQARSRLLVQKLLNLQAQQASAQFQALNLQAQIYLEQLLANDFGSGFKDMREFLRDARVQLIQMPEKLQRWRQQGSFEPERAADGQLVVAQGEEGKLVRQVATLADETLGLLDGLDKSLARNRLLLDLLGRQLLKSQGGAKAAVSAVADTAGNVVQLSLDSLHRPLFEINETPITVISILRFLVILLLAWIVSTILRGMLRRVARSQGEEYTGSLFVVRRVLHYAIVILGFMIGLSSIGIDVSKFALIATALSIGIGFGLQNIINNFVSGIIMLFEKSLKIGDFVELESGARGGVREMRVRSTVIATNDNISIVVPNSEFVSGRVVNWTMREAYRRIRVPFGVAYGTDKELVRKAVLEAAERVPYTLQHPTRAPQVWLVGFGDSALNFELVVWLTPDAVKRPSFVHACYCWEIDTSLSQYGIEIPFPQRDLHIRTTVGLENRPEPPLPST</sequence>
<dbReference type="Pfam" id="PF21082">
    <property type="entry name" value="MS_channel_3rd"/>
    <property type="match status" value="1"/>
</dbReference>
<evidence type="ECO:0000256" key="8">
    <source>
        <dbReference type="SAM" id="SignalP"/>
    </source>
</evidence>
<protein>
    <submittedName>
        <fullName evidence="11">Mechanosensitive ion channel domain-containing protein</fullName>
    </submittedName>
</protein>
<keyword evidence="6 7" id="KW-0472">Membrane</keyword>
<dbReference type="SUPFAM" id="SSF82861">
    <property type="entry name" value="Mechanosensitive channel protein MscS (YggB), transmembrane region"/>
    <property type="match status" value="1"/>
</dbReference>
<reference evidence="12" key="1">
    <citation type="submission" date="2023-07" db="EMBL/GenBank/DDBJ databases">
        <title>The carbon used by Thiothrix.</title>
        <authorList>
            <person name="Chen L."/>
        </authorList>
    </citation>
    <scope>NUCLEOTIDE SEQUENCE [LARGE SCALE GENOMIC DNA]</scope>
</reference>
<dbReference type="Gene3D" id="1.10.287.1260">
    <property type="match status" value="1"/>
</dbReference>
<gene>
    <name evidence="11" type="ORF">VSS37_14615</name>
</gene>
<dbReference type="Gene3D" id="3.30.70.100">
    <property type="match status" value="1"/>
</dbReference>
<feature type="transmembrane region" description="Helical" evidence="7">
    <location>
        <begin position="506"/>
        <end position="535"/>
    </location>
</feature>
<dbReference type="InterPro" id="IPR052702">
    <property type="entry name" value="MscS-like_channel"/>
</dbReference>
<dbReference type="InterPro" id="IPR006685">
    <property type="entry name" value="MscS_channel_2nd"/>
</dbReference>
<dbReference type="RefSeq" id="WP_324696394.1">
    <property type="nucleotide sequence ID" value="NZ_JAYMYJ010000125.1"/>
</dbReference>
<proteinExistence type="inferred from homology"/>
<dbReference type="InterPro" id="IPR010920">
    <property type="entry name" value="LSM_dom_sf"/>
</dbReference>
<dbReference type="SUPFAM" id="SSF82689">
    <property type="entry name" value="Mechanosensitive channel protein MscS (YggB), C-terminal domain"/>
    <property type="match status" value="1"/>
</dbReference>
<feature type="chain" id="PRO_5046158799" evidence="8">
    <location>
        <begin position="21"/>
        <end position="710"/>
    </location>
</feature>
<dbReference type="InterPro" id="IPR049278">
    <property type="entry name" value="MS_channel_C"/>
</dbReference>
<dbReference type="PANTHER" id="PTHR30347:SF1">
    <property type="entry name" value="MECHANOSENSITIVE CHANNEL MSCK"/>
    <property type="match status" value="1"/>
</dbReference>
<feature type="domain" description="Mechanosensitive ion channel MscS C-terminal" evidence="10">
    <location>
        <begin position="597"/>
        <end position="684"/>
    </location>
</feature>
<evidence type="ECO:0000256" key="3">
    <source>
        <dbReference type="ARBA" id="ARBA00022475"/>
    </source>
</evidence>
<keyword evidence="4 7" id="KW-0812">Transmembrane</keyword>
<dbReference type="InterPro" id="IPR011066">
    <property type="entry name" value="MscS_channel_C_sf"/>
</dbReference>
<comment type="similarity">
    <text evidence="2">Belongs to the MscS (TC 1.A.23) family.</text>
</comment>
<keyword evidence="8" id="KW-0732">Signal</keyword>
<evidence type="ECO:0000313" key="12">
    <source>
        <dbReference type="Proteomes" id="UP001308005"/>
    </source>
</evidence>
<evidence type="ECO:0000256" key="2">
    <source>
        <dbReference type="ARBA" id="ARBA00008017"/>
    </source>
</evidence>
<feature type="signal peptide" evidence="8">
    <location>
        <begin position="1"/>
        <end position="20"/>
    </location>
</feature>
<name>A0ABU6D063_9GAMM</name>
<feature type="transmembrane region" description="Helical" evidence="7">
    <location>
        <begin position="481"/>
        <end position="500"/>
    </location>
</feature>
<dbReference type="Gene3D" id="2.30.30.60">
    <property type="match status" value="1"/>
</dbReference>
<evidence type="ECO:0000256" key="7">
    <source>
        <dbReference type="SAM" id="Phobius"/>
    </source>
</evidence>
<dbReference type="InterPro" id="IPR023408">
    <property type="entry name" value="MscS_beta-dom_sf"/>
</dbReference>